<dbReference type="Proteomes" id="UP000061432">
    <property type="component" value="Plasmid pMaq22A_1p"/>
</dbReference>
<keyword evidence="2" id="KW-0812">Transmembrane</keyword>
<evidence type="ECO:0000256" key="1">
    <source>
        <dbReference type="SAM" id="MobiDB-lite"/>
    </source>
</evidence>
<sequence>MPRAASTGRVREPEWRPRGSRSNSQARPRPPVMTSRPLRLTALPLAAPPLAALLLGFGIAAAQAQGTARGAQDGATRGEAIAGPVGAVVGSAIGAAVGTANSILGIDRRERFRIYAAGEHRPSFRLAGPVQVGTVLPPDGVVYYDVPPEFALKGLNYTIVNDHPVLVEPGTRRIVEVID</sequence>
<dbReference type="InterPro" id="IPR009642">
    <property type="entry name" value="DUF1236"/>
</dbReference>
<evidence type="ECO:0000313" key="3">
    <source>
        <dbReference type="EMBL" id="BAR47346.1"/>
    </source>
</evidence>
<keyword evidence="3" id="KW-0614">Plasmid</keyword>
<accession>A0A1Y0ZGI8</accession>
<dbReference type="AlphaFoldDB" id="A0A1Y0ZGI8"/>
<evidence type="ECO:0000256" key="2">
    <source>
        <dbReference type="SAM" id="Phobius"/>
    </source>
</evidence>
<keyword evidence="2" id="KW-1133">Transmembrane helix</keyword>
<dbReference type="EMBL" id="AP014705">
    <property type="protein sequence ID" value="BAR47346.1"/>
    <property type="molecule type" value="Genomic_DNA"/>
</dbReference>
<geneLocation type="plasmid" evidence="4">
    <name>pMaq22A_1p DNA</name>
</geneLocation>
<gene>
    <name evidence="3" type="ORF">Maq22A_1p38590</name>
</gene>
<protein>
    <recommendedName>
        <fullName evidence="5">DUF1236 domain-containing protein</fullName>
    </recommendedName>
</protein>
<keyword evidence="2" id="KW-0472">Membrane</keyword>
<organism evidence="3 4">
    <name type="scientific">Methylobacterium aquaticum</name>
    <dbReference type="NCBI Taxonomy" id="270351"/>
    <lineage>
        <taxon>Bacteria</taxon>
        <taxon>Pseudomonadati</taxon>
        <taxon>Pseudomonadota</taxon>
        <taxon>Alphaproteobacteria</taxon>
        <taxon>Hyphomicrobiales</taxon>
        <taxon>Methylobacteriaceae</taxon>
        <taxon>Methylobacterium</taxon>
    </lineage>
</organism>
<dbReference type="Pfam" id="PF06823">
    <property type="entry name" value="DUF1236"/>
    <property type="match status" value="1"/>
</dbReference>
<feature type="region of interest" description="Disordered" evidence="1">
    <location>
        <begin position="1"/>
        <end position="34"/>
    </location>
</feature>
<evidence type="ECO:0008006" key="5">
    <source>
        <dbReference type="Google" id="ProtNLM"/>
    </source>
</evidence>
<feature type="transmembrane region" description="Helical" evidence="2">
    <location>
        <begin position="80"/>
        <end position="104"/>
    </location>
</feature>
<reference evidence="3 4" key="1">
    <citation type="journal article" date="2015" name="Genome Announc.">
        <title>Complete Genome Sequence of Methylobacterium aquaticum Strain 22A, Isolated from Racomitrium japonicum Moss.</title>
        <authorList>
            <person name="Tani A."/>
            <person name="Ogura Y."/>
            <person name="Hayashi T."/>
            <person name="Kimbara K."/>
        </authorList>
    </citation>
    <scope>NUCLEOTIDE SEQUENCE [LARGE SCALE GENOMIC DNA]</scope>
    <source>
        <strain evidence="3 4">MA-22A</strain>
        <plasmid evidence="4">Plasmid pMaq22A_1p DNA</plasmid>
    </source>
</reference>
<proteinExistence type="predicted"/>
<evidence type="ECO:0000313" key="4">
    <source>
        <dbReference type="Proteomes" id="UP000061432"/>
    </source>
</evidence>
<dbReference type="KEGG" id="maqu:Maq22A_1p38590"/>
<name>A0A1Y0ZGI8_9HYPH</name>
<reference evidence="4" key="2">
    <citation type="submission" date="2015-01" db="EMBL/GenBank/DDBJ databases">
        <title>Complete genome sequence of Methylobacterium aquaticum strain 22A.</title>
        <authorList>
            <person name="Tani A."/>
            <person name="Ogura Y."/>
            <person name="Hayashi T."/>
        </authorList>
    </citation>
    <scope>NUCLEOTIDE SEQUENCE [LARGE SCALE GENOMIC DNA]</scope>
    <source>
        <strain evidence="4">MA-22A</strain>
        <plasmid evidence="4">Plasmid pMaq22A_1p DNA</plasmid>
    </source>
</reference>